<keyword evidence="1" id="KW-0328">Glycosyltransferase</keyword>
<name>A0A9W6BYC5_9CHLO</name>
<dbReference type="Pfam" id="PF04577">
    <property type="entry name" value="Glyco_transf_61"/>
    <property type="match status" value="1"/>
</dbReference>
<keyword evidence="5" id="KW-0732">Signal</keyword>
<organism evidence="7 8">
    <name type="scientific">Pleodorina starrii</name>
    <dbReference type="NCBI Taxonomy" id="330485"/>
    <lineage>
        <taxon>Eukaryota</taxon>
        <taxon>Viridiplantae</taxon>
        <taxon>Chlorophyta</taxon>
        <taxon>core chlorophytes</taxon>
        <taxon>Chlorophyceae</taxon>
        <taxon>CS clade</taxon>
        <taxon>Chlamydomonadales</taxon>
        <taxon>Volvocaceae</taxon>
        <taxon>Pleodorina</taxon>
    </lineage>
</organism>
<dbReference type="PANTHER" id="PTHR20961">
    <property type="entry name" value="GLYCOSYLTRANSFERASE"/>
    <property type="match status" value="1"/>
</dbReference>
<dbReference type="Proteomes" id="UP001165080">
    <property type="component" value="Unassembled WGS sequence"/>
</dbReference>
<dbReference type="AlphaFoldDB" id="A0A9W6BYC5"/>
<evidence type="ECO:0000313" key="7">
    <source>
        <dbReference type="EMBL" id="GLC60542.1"/>
    </source>
</evidence>
<dbReference type="GO" id="GO:0016763">
    <property type="term" value="F:pentosyltransferase activity"/>
    <property type="evidence" value="ECO:0007669"/>
    <property type="project" value="UniProtKB-ARBA"/>
</dbReference>
<proteinExistence type="predicted"/>
<feature type="domain" description="Glycosyltransferase 61 catalytic" evidence="6">
    <location>
        <begin position="300"/>
        <end position="415"/>
    </location>
</feature>
<dbReference type="InterPro" id="IPR007657">
    <property type="entry name" value="Glycosyltransferase_61"/>
</dbReference>
<reference evidence="7 8" key="1">
    <citation type="journal article" date="2023" name="Commun. Biol.">
        <title>Reorganization of the ancestral sex-determining regions during the evolution of trioecy in Pleodorina starrii.</title>
        <authorList>
            <person name="Takahashi K."/>
            <person name="Suzuki S."/>
            <person name="Kawai-Toyooka H."/>
            <person name="Yamamoto K."/>
            <person name="Hamaji T."/>
            <person name="Ootsuki R."/>
            <person name="Yamaguchi H."/>
            <person name="Kawachi M."/>
            <person name="Higashiyama T."/>
            <person name="Nozaki H."/>
        </authorList>
    </citation>
    <scope>NUCLEOTIDE SEQUENCE [LARGE SCALE GENOMIC DNA]</scope>
    <source>
        <strain evidence="7 8">NIES-4479</strain>
    </source>
</reference>
<keyword evidence="8" id="KW-1185">Reference proteome</keyword>
<comment type="caution">
    <text evidence="7">The sequence shown here is derived from an EMBL/GenBank/DDBJ whole genome shotgun (WGS) entry which is preliminary data.</text>
</comment>
<keyword evidence="3" id="KW-0325">Glycoprotein</keyword>
<accession>A0A9W6BYC5</accession>
<evidence type="ECO:0000256" key="2">
    <source>
        <dbReference type="ARBA" id="ARBA00022679"/>
    </source>
</evidence>
<evidence type="ECO:0000259" key="6">
    <source>
        <dbReference type="Pfam" id="PF04577"/>
    </source>
</evidence>
<dbReference type="PANTHER" id="PTHR20961:SF124">
    <property type="entry name" value="GLYCOSYLTRANSFERASE"/>
    <property type="match status" value="1"/>
</dbReference>
<evidence type="ECO:0000256" key="4">
    <source>
        <dbReference type="SAM" id="MobiDB-lite"/>
    </source>
</evidence>
<evidence type="ECO:0000313" key="8">
    <source>
        <dbReference type="Proteomes" id="UP001165080"/>
    </source>
</evidence>
<keyword evidence="2" id="KW-0808">Transferase</keyword>
<dbReference type="GO" id="GO:0005794">
    <property type="term" value="C:Golgi apparatus"/>
    <property type="evidence" value="ECO:0007669"/>
    <property type="project" value="UniProtKB-ARBA"/>
</dbReference>
<dbReference type="InterPro" id="IPR049625">
    <property type="entry name" value="Glyco_transf_61_cat"/>
</dbReference>
<evidence type="ECO:0000256" key="1">
    <source>
        <dbReference type="ARBA" id="ARBA00022676"/>
    </source>
</evidence>
<feature type="chain" id="PRO_5040837535" description="Glycosyltransferase 61 catalytic domain-containing protein" evidence="5">
    <location>
        <begin position="32"/>
        <end position="577"/>
    </location>
</feature>
<dbReference type="EMBL" id="BRXU01000035">
    <property type="protein sequence ID" value="GLC60542.1"/>
    <property type="molecule type" value="Genomic_DNA"/>
</dbReference>
<sequence length="577" mass="65754">MQTGAHDIRRRFAFMMWAAAVISTHVTVASAAQAVDGERGAAAAGPLPVASRRLRGDAGGTARSLQQASYNCPRPIVDMSKDRYQCVVWRRACIDQNVIVSYDPDVHPTTSMGTLPTLNVTDIMYNIPSKFGIGDRYRKGSALRFPPLYVRPSNDMEEEQELRNPTFSECTLPMLLYAHYPYNAAETYRYIFEKLVTLQEAGFFNRHVTLVPGVPPGTKVPSYTKFWYNSLSDRGVVSLSELSSRRPTDTPPNATWERTHVRCFERVVGCRIRYDGYGLRFYNAGQHVVRHYMPHYLSQAAAFEQRLYEVQKVRLPNDPSVLTLVFISRTPHQSAVGRTILNEADMIQRCNAAVPADLPPPEWGVPYKKYFCFAHVFGENQLMDVWLMRQVDGILGMHGAGLTNSLYMKPGGSVIEVRPFGFSGRESWANRYARFKTSSLRENPWGVFWYGIDTFNSSLSEPGAFELEDKPHYSKFRTIKARDRHVRLTWPSLRNHLLNLAAVARTFERYMPLRLSGAYYITDEVKQAEELGNDPHVDRKRQRRFTDPDEERRAVLQIPVSEKSLREAATSDRILAT</sequence>
<dbReference type="OrthoDB" id="529273at2759"/>
<feature type="signal peptide" evidence="5">
    <location>
        <begin position="1"/>
        <end position="31"/>
    </location>
</feature>
<protein>
    <recommendedName>
        <fullName evidence="6">Glycosyltransferase 61 catalytic domain-containing protein</fullName>
    </recommendedName>
</protein>
<feature type="region of interest" description="Disordered" evidence="4">
    <location>
        <begin position="531"/>
        <end position="550"/>
    </location>
</feature>
<gene>
    <name evidence="7" type="primary">PLEST009821</name>
    <name evidence="7" type="ORF">PLESTB_001625000</name>
</gene>
<evidence type="ECO:0000256" key="5">
    <source>
        <dbReference type="SAM" id="SignalP"/>
    </source>
</evidence>
<evidence type="ECO:0000256" key="3">
    <source>
        <dbReference type="ARBA" id="ARBA00023180"/>
    </source>
</evidence>